<feature type="chain" id="PRO_5045963127" description="Fibronectin type-III domain-containing protein" evidence="1">
    <location>
        <begin position="19"/>
        <end position="278"/>
    </location>
</feature>
<keyword evidence="1" id="KW-0732">Signal</keyword>
<gene>
    <name evidence="2" type="ORF">WKV53_19665</name>
</gene>
<evidence type="ECO:0008006" key="4">
    <source>
        <dbReference type="Google" id="ProtNLM"/>
    </source>
</evidence>
<evidence type="ECO:0000313" key="3">
    <source>
        <dbReference type="Proteomes" id="UP001371305"/>
    </source>
</evidence>
<comment type="caution">
    <text evidence="2">The sequence shown here is derived from an EMBL/GenBank/DDBJ whole genome shotgun (WGS) entry which is preliminary data.</text>
</comment>
<sequence length="278" mass="29645">MKASPIAAFALGMMSLSASEVRWTARGTVSNLTGTVLTGTGVVAGDAVEISMGYDSNTQVVTKSIFPLGDGFAGTAWFYGTPNLEITVKIRNQVWTGQLPTILDTANVMESSCRDYTGGSPDWFRVTLDAARGGTFPSFPQTGSETVRALKLEFRDDTAPATLFNVLTLPTSTTSVCAMTSGTGTVQAGTSAINFSITPSSVQISQPTVPTTISKTATGIRLSWKTVLGKSYRIEGCTNLRCWSSEGEEEGTGSTLTKDFPLSETDTKYFYRVVELDL</sequence>
<organism evidence="2 3">
    <name type="scientific">Luteolibacter soli</name>
    <dbReference type="NCBI Taxonomy" id="3135280"/>
    <lineage>
        <taxon>Bacteria</taxon>
        <taxon>Pseudomonadati</taxon>
        <taxon>Verrucomicrobiota</taxon>
        <taxon>Verrucomicrobiia</taxon>
        <taxon>Verrucomicrobiales</taxon>
        <taxon>Verrucomicrobiaceae</taxon>
        <taxon>Luteolibacter</taxon>
    </lineage>
</organism>
<accession>A0ABU9B0E5</accession>
<proteinExistence type="predicted"/>
<dbReference type="EMBL" id="JBBUKT010000008">
    <property type="protein sequence ID" value="MEK7952742.1"/>
    <property type="molecule type" value="Genomic_DNA"/>
</dbReference>
<dbReference type="Proteomes" id="UP001371305">
    <property type="component" value="Unassembled WGS sequence"/>
</dbReference>
<keyword evidence="3" id="KW-1185">Reference proteome</keyword>
<evidence type="ECO:0000313" key="2">
    <source>
        <dbReference type="EMBL" id="MEK7952742.1"/>
    </source>
</evidence>
<feature type="signal peptide" evidence="1">
    <location>
        <begin position="1"/>
        <end position="18"/>
    </location>
</feature>
<dbReference type="RefSeq" id="WP_341406498.1">
    <property type="nucleotide sequence ID" value="NZ_JBBUKT010000008.1"/>
</dbReference>
<reference evidence="2 3" key="1">
    <citation type="submission" date="2024-04" db="EMBL/GenBank/DDBJ databases">
        <title>Luteolibacter sp. isolated from soil.</title>
        <authorList>
            <person name="An J."/>
        </authorList>
    </citation>
    <scope>NUCLEOTIDE SEQUENCE [LARGE SCALE GENOMIC DNA]</scope>
    <source>
        <strain evidence="2 3">Y139</strain>
    </source>
</reference>
<name>A0ABU9B0E5_9BACT</name>
<protein>
    <recommendedName>
        <fullName evidence="4">Fibronectin type-III domain-containing protein</fullName>
    </recommendedName>
</protein>
<evidence type="ECO:0000256" key="1">
    <source>
        <dbReference type="SAM" id="SignalP"/>
    </source>
</evidence>